<evidence type="ECO:0000256" key="1">
    <source>
        <dbReference type="ARBA" id="ARBA00004604"/>
    </source>
</evidence>
<evidence type="ECO:0000256" key="2">
    <source>
        <dbReference type="ARBA" id="ARBA00007318"/>
    </source>
</evidence>
<dbReference type="Pfam" id="PF15684">
    <property type="entry name" value="AROS"/>
    <property type="match status" value="1"/>
</dbReference>
<evidence type="ECO:0000256" key="5">
    <source>
        <dbReference type="ARBA" id="ARBA00032748"/>
    </source>
</evidence>
<evidence type="ECO:0000313" key="8">
    <source>
        <dbReference type="Proteomes" id="UP001497482"/>
    </source>
</evidence>
<name>A0AAV2LGR5_KNICA</name>
<proteinExistence type="inferred from homology"/>
<dbReference type="EMBL" id="OZ035825">
    <property type="protein sequence ID" value="CAL1600726.1"/>
    <property type="molecule type" value="Genomic_DNA"/>
</dbReference>
<dbReference type="AlphaFoldDB" id="A0AAV2LGR5"/>
<sequence>MSAALVRRGLELSADVCGSFALPGGANEKKSKKQKVTKSSSSKRSSRAPPAGRHRASAKDRHVRSVLEEASRAPKDHSAQTLQYFLHSVASASSDSTAKIVRQNSGRQSKSRAGAPAQKPQEPKSVFTEEEFQQFQKEYFGRAVEEQ</sequence>
<feature type="compositionally biased region" description="Basic and acidic residues" evidence="6">
    <location>
        <begin position="57"/>
        <end position="78"/>
    </location>
</feature>
<evidence type="ECO:0000313" key="7">
    <source>
        <dbReference type="EMBL" id="CAL1600726.1"/>
    </source>
</evidence>
<reference evidence="7 8" key="1">
    <citation type="submission" date="2024-04" db="EMBL/GenBank/DDBJ databases">
        <authorList>
            <person name="Waldvogel A.-M."/>
            <person name="Schoenle A."/>
        </authorList>
    </citation>
    <scope>NUCLEOTIDE SEQUENCE [LARGE SCALE GENOMIC DNA]</scope>
</reference>
<keyword evidence="8" id="KW-1185">Reference proteome</keyword>
<evidence type="ECO:0000256" key="3">
    <source>
        <dbReference type="ARBA" id="ARBA00016855"/>
    </source>
</evidence>
<organism evidence="7 8">
    <name type="scientific">Knipowitschia caucasica</name>
    <name type="common">Caucasian dwarf goby</name>
    <name type="synonym">Pomatoschistus caucasicus</name>
    <dbReference type="NCBI Taxonomy" id="637954"/>
    <lineage>
        <taxon>Eukaryota</taxon>
        <taxon>Metazoa</taxon>
        <taxon>Chordata</taxon>
        <taxon>Craniata</taxon>
        <taxon>Vertebrata</taxon>
        <taxon>Euteleostomi</taxon>
        <taxon>Actinopterygii</taxon>
        <taxon>Neopterygii</taxon>
        <taxon>Teleostei</taxon>
        <taxon>Neoteleostei</taxon>
        <taxon>Acanthomorphata</taxon>
        <taxon>Gobiaria</taxon>
        <taxon>Gobiiformes</taxon>
        <taxon>Gobioidei</taxon>
        <taxon>Gobiidae</taxon>
        <taxon>Gobiinae</taxon>
        <taxon>Knipowitschia</taxon>
    </lineage>
</organism>
<dbReference type="InterPro" id="IPR023262">
    <property type="entry name" value="AROS"/>
</dbReference>
<dbReference type="PRINTS" id="PR02029">
    <property type="entry name" value="ACTREGSIRT1"/>
</dbReference>
<dbReference type="GO" id="GO:0019899">
    <property type="term" value="F:enzyme binding"/>
    <property type="evidence" value="ECO:0007669"/>
    <property type="project" value="TreeGrafter"/>
</dbReference>
<dbReference type="Proteomes" id="UP001497482">
    <property type="component" value="Chromosome 3"/>
</dbReference>
<gene>
    <name evidence="7" type="ORF">KC01_LOCUS28809</name>
</gene>
<feature type="region of interest" description="Disordered" evidence="6">
    <location>
        <begin position="20"/>
        <end position="79"/>
    </location>
</feature>
<accession>A0AAV2LGR5</accession>
<feature type="region of interest" description="Disordered" evidence="6">
    <location>
        <begin position="91"/>
        <end position="128"/>
    </location>
</feature>
<comment type="similarity">
    <text evidence="2">Belongs to the AROS family.</text>
</comment>
<feature type="compositionally biased region" description="Polar residues" evidence="6">
    <location>
        <begin position="91"/>
        <end position="108"/>
    </location>
</feature>
<comment type="subcellular location">
    <subcellularLocation>
        <location evidence="1">Nucleus</location>
        <location evidence="1">Nucleolus</location>
    </subcellularLocation>
</comment>
<dbReference type="PANTHER" id="PTHR31454">
    <property type="entry name" value="ACTIVE REGULATOR OF SIRT1"/>
    <property type="match status" value="1"/>
</dbReference>
<protein>
    <recommendedName>
        <fullName evidence="3">Active regulator of SIRT1</fullName>
    </recommendedName>
    <alternativeName>
        <fullName evidence="5">40S ribosomal protein S19-binding protein 1</fullName>
    </alternativeName>
</protein>
<evidence type="ECO:0000256" key="4">
    <source>
        <dbReference type="ARBA" id="ARBA00023242"/>
    </source>
</evidence>
<evidence type="ECO:0000256" key="6">
    <source>
        <dbReference type="SAM" id="MobiDB-lite"/>
    </source>
</evidence>
<dbReference type="PANTHER" id="PTHR31454:SF2">
    <property type="entry name" value="ACTIVE REGULATOR OF SIRT1"/>
    <property type="match status" value="1"/>
</dbReference>
<keyword evidence="4" id="KW-0539">Nucleus</keyword>
<dbReference type="GO" id="GO:0005730">
    <property type="term" value="C:nucleolus"/>
    <property type="evidence" value="ECO:0007669"/>
    <property type="project" value="UniProtKB-SubCell"/>
</dbReference>